<evidence type="ECO:0000256" key="2">
    <source>
        <dbReference type="ARBA" id="ARBA00008548"/>
    </source>
</evidence>
<dbReference type="Pfam" id="PF16019">
    <property type="entry name" value="CSRNP_N"/>
    <property type="match status" value="2"/>
</dbReference>
<evidence type="ECO:0000256" key="4">
    <source>
        <dbReference type="ARBA" id="ARBA00023015"/>
    </source>
</evidence>
<sequence>MCAVCRNSVCTFVYRSPSVGEKFQKLIFPFCVFRKNEASEVPPRLGMKRSPGLSKLRPQVTQDEQIASSSRMIHSISMANFNRKIVLPQDGSTPQSKQRLQRTKTATGPLKLDYSCDTPVRSKPSSHIVGTPLSTIKMVEVTPPNNETQLKKSSSGTMLLRQTPERLRRLEEDGDTPRKLRRAGSVPKIVGFENPKKLESSDTPVLKRKRTNSASLLPSTPTSKIGLTSPTQRRPKELSVEPRSPTKKRLKNDTPKTSPRKYFSLAKIEMNLLPDTPVINLKPISPLKRNKSSIIMDYSKMEEKKIIVPEVTHQPSSSDTFHSAFEYVVTKEVYLTPRTSFEEEMRPLVKKQISVNEQVAKEKLEGEEIREKEDDEDEGFGDSMKTIKRGQGSMLARSVSLKLSATPKKPEKSIAETEKASSTSAIPSSSASSQILRKSSSTFRFRVSPSTLCLKVDPSTSVTPITPKVQETPKKSVLRLIPRVFTPKPETGEINRINKVRFDRLDVYYFERNQGEDGIPEDKMGVALGMDDKHHSKRQFILKYEDGRPNLSLELCPDGDLSDGEVVAPDSDDDDQVCPEKNTTNFNKMDLQERIRILSESGVKIVPTQKTRHSSLKKPKWGCNCKNGECQTETCECLKEGINCQKDGDDVPCECDPKKCGNPNGILVYDIAKVHEYRLRTIMNYNASIKAGIDGSPQITKFIDSDDEKEEEDDERNNPVKYPVTPIYSRRSRSNLSDIRENSSGEYNIGGIDRFEELKELENDVCVEEKQNEQIDEVLCPSSSSSSSLASSQENLGEIENAPIIEQLPNLVVSQ</sequence>
<feature type="compositionally biased region" description="Low complexity" evidence="9">
    <location>
        <begin position="420"/>
        <end position="429"/>
    </location>
</feature>
<evidence type="ECO:0000256" key="8">
    <source>
        <dbReference type="ARBA" id="ARBA00023242"/>
    </source>
</evidence>
<dbReference type="GO" id="GO:0043565">
    <property type="term" value="F:sequence-specific DNA binding"/>
    <property type="evidence" value="ECO:0007669"/>
    <property type="project" value="TreeGrafter"/>
</dbReference>
<feature type="region of interest" description="Disordered" evidence="9">
    <location>
        <begin position="145"/>
        <end position="259"/>
    </location>
</feature>
<dbReference type="PANTHER" id="PTHR13580">
    <property type="entry name" value="TGF-BETA INDUCED APOPTOSIS PROTEIN"/>
    <property type="match status" value="1"/>
</dbReference>
<keyword evidence="12" id="KW-1185">Reference proteome</keyword>
<dbReference type="EMBL" id="CANHGI010000001">
    <property type="protein sequence ID" value="CAI5438581.1"/>
    <property type="molecule type" value="Genomic_DNA"/>
</dbReference>
<evidence type="ECO:0000313" key="12">
    <source>
        <dbReference type="Proteomes" id="UP001152747"/>
    </source>
</evidence>
<dbReference type="AlphaFoldDB" id="A0A9P1I5R3"/>
<keyword evidence="8" id="KW-0539">Nucleus</keyword>
<feature type="compositionally biased region" description="Polar residues" evidence="9">
    <location>
        <begin position="212"/>
        <end position="232"/>
    </location>
</feature>
<feature type="compositionally biased region" description="Polar residues" evidence="9">
    <location>
        <begin position="145"/>
        <end position="157"/>
    </location>
</feature>
<dbReference type="GO" id="GO:0000981">
    <property type="term" value="F:DNA-binding transcription factor activity, RNA polymerase II-specific"/>
    <property type="evidence" value="ECO:0007669"/>
    <property type="project" value="TreeGrafter"/>
</dbReference>
<dbReference type="PANTHER" id="PTHR13580:SF9">
    <property type="entry name" value="AXIN1 UP-REGULATED 1, ISOFORM A"/>
    <property type="match status" value="1"/>
</dbReference>
<proteinExistence type="inferred from homology"/>
<dbReference type="GO" id="GO:0006915">
    <property type="term" value="P:apoptotic process"/>
    <property type="evidence" value="ECO:0007669"/>
    <property type="project" value="UniProtKB-KW"/>
</dbReference>
<evidence type="ECO:0000256" key="7">
    <source>
        <dbReference type="ARBA" id="ARBA00023163"/>
    </source>
</evidence>
<feature type="compositionally biased region" description="Basic and acidic residues" evidence="9">
    <location>
        <begin position="163"/>
        <end position="178"/>
    </location>
</feature>
<feature type="domain" description="Cysteine/serine-rich nuclear protein N-terminal" evidence="10">
    <location>
        <begin position="498"/>
        <end position="543"/>
    </location>
</feature>
<dbReference type="OrthoDB" id="5946974at2759"/>
<accession>A0A9P1I5R3</accession>
<comment type="subcellular location">
    <subcellularLocation>
        <location evidence="1">Nucleus</location>
    </subcellularLocation>
</comment>
<feature type="region of interest" description="Disordered" evidence="9">
    <location>
        <begin position="705"/>
        <end position="725"/>
    </location>
</feature>
<keyword evidence="6" id="KW-0010">Activator</keyword>
<protein>
    <recommendedName>
        <fullName evidence="10">Cysteine/serine-rich nuclear protein N-terminal domain-containing protein</fullName>
    </recommendedName>
</protein>
<dbReference type="GO" id="GO:0005634">
    <property type="term" value="C:nucleus"/>
    <property type="evidence" value="ECO:0007669"/>
    <property type="project" value="UniProtKB-SubCell"/>
</dbReference>
<gene>
    <name evidence="11" type="ORF">CAMP_LOCUS1218</name>
</gene>
<evidence type="ECO:0000259" key="10">
    <source>
        <dbReference type="Pfam" id="PF16019"/>
    </source>
</evidence>
<evidence type="ECO:0000256" key="3">
    <source>
        <dbReference type="ARBA" id="ARBA00022703"/>
    </source>
</evidence>
<feature type="domain" description="Cysteine/serine-rich nuclear protein N-terminal" evidence="10">
    <location>
        <begin position="571"/>
        <end position="685"/>
    </location>
</feature>
<dbReference type="InterPro" id="IPR031972">
    <property type="entry name" value="CSRNP_N"/>
</dbReference>
<keyword evidence="4" id="KW-0805">Transcription regulation</keyword>
<evidence type="ECO:0000313" key="11">
    <source>
        <dbReference type="EMBL" id="CAI5438581.1"/>
    </source>
</evidence>
<feature type="compositionally biased region" description="Acidic residues" evidence="9">
    <location>
        <begin position="705"/>
        <end position="715"/>
    </location>
</feature>
<feature type="compositionally biased region" description="Basic and acidic residues" evidence="9">
    <location>
        <begin position="408"/>
        <end position="419"/>
    </location>
</feature>
<feature type="region of interest" description="Disordered" evidence="9">
    <location>
        <begin position="401"/>
        <end position="429"/>
    </location>
</feature>
<feature type="region of interest" description="Disordered" evidence="9">
    <location>
        <begin position="87"/>
        <end position="129"/>
    </location>
</feature>
<evidence type="ECO:0000256" key="9">
    <source>
        <dbReference type="SAM" id="MobiDB-lite"/>
    </source>
</evidence>
<name>A0A9P1I5R3_9PELO</name>
<feature type="region of interest" description="Disordered" evidence="9">
    <location>
        <begin position="777"/>
        <end position="802"/>
    </location>
</feature>
<keyword evidence="5" id="KW-0238">DNA-binding</keyword>
<feature type="region of interest" description="Disordered" evidence="9">
    <location>
        <begin position="364"/>
        <end position="383"/>
    </location>
</feature>
<evidence type="ECO:0000256" key="5">
    <source>
        <dbReference type="ARBA" id="ARBA00023125"/>
    </source>
</evidence>
<keyword evidence="3" id="KW-0053">Apoptosis</keyword>
<dbReference type="Proteomes" id="UP001152747">
    <property type="component" value="Unassembled WGS sequence"/>
</dbReference>
<feature type="compositionally biased region" description="Polar residues" evidence="9">
    <location>
        <begin position="90"/>
        <end position="106"/>
    </location>
</feature>
<comment type="caution">
    <text evidence="11">The sequence shown here is derived from an EMBL/GenBank/DDBJ whole genome shotgun (WGS) entry which is preliminary data.</text>
</comment>
<evidence type="ECO:0000256" key="1">
    <source>
        <dbReference type="ARBA" id="ARBA00004123"/>
    </source>
</evidence>
<comment type="similarity">
    <text evidence="2">Belongs to the AXUD1 family.</text>
</comment>
<organism evidence="11 12">
    <name type="scientific">Caenorhabditis angaria</name>
    <dbReference type="NCBI Taxonomy" id="860376"/>
    <lineage>
        <taxon>Eukaryota</taxon>
        <taxon>Metazoa</taxon>
        <taxon>Ecdysozoa</taxon>
        <taxon>Nematoda</taxon>
        <taxon>Chromadorea</taxon>
        <taxon>Rhabditida</taxon>
        <taxon>Rhabditina</taxon>
        <taxon>Rhabditomorpha</taxon>
        <taxon>Rhabditoidea</taxon>
        <taxon>Rhabditidae</taxon>
        <taxon>Peloderinae</taxon>
        <taxon>Caenorhabditis</taxon>
    </lineage>
</organism>
<dbReference type="InterPro" id="IPR023260">
    <property type="entry name" value="Cys/Ser-rich_nuc_prot"/>
</dbReference>
<keyword evidence="7" id="KW-0804">Transcription</keyword>
<evidence type="ECO:0000256" key="6">
    <source>
        <dbReference type="ARBA" id="ARBA00023159"/>
    </source>
</evidence>
<reference evidence="11" key="1">
    <citation type="submission" date="2022-11" db="EMBL/GenBank/DDBJ databases">
        <authorList>
            <person name="Kikuchi T."/>
        </authorList>
    </citation>
    <scope>NUCLEOTIDE SEQUENCE</scope>
    <source>
        <strain evidence="11">PS1010</strain>
    </source>
</reference>
<feature type="compositionally biased region" description="Low complexity" evidence="9">
    <location>
        <begin position="782"/>
        <end position="792"/>
    </location>
</feature>